<evidence type="ECO:0000313" key="2">
    <source>
        <dbReference type="EMBL" id="KIJ39574.1"/>
    </source>
</evidence>
<name>A0A0C9UXF7_SPHS4</name>
<gene>
    <name evidence="2" type="ORF">M422DRAFT_257626</name>
</gene>
<sequence length="97" mass="11110">MTDVPLPAHILTWKASSDVICMEEIPAPAPKLAFDDPYEDDEDHLNKVSKYWKACNKERMQREACYKELLGAEVEAARRRKADENTRAEKAKEEAAM</sequence>
<dbReference type="AlphaFoldDB" id="A0A0C9UXF7"/>
<dbReference type="EMBL" id="KN837151">
    <property type="protein sequence ID" value="KIJ39574.1"/>
    <property type="molecule type" value="Genomic_DNA"/>
</dbReference>
<dbReference type="HOGENOM" id="CLU_2484786_0_0_1"/>
<evidence type="ECO:0000313" key="3">
    <source>
        <dbReference type="Proteomes" id="UP000054279"/>
    </source>
</evidence>
<protein>
    <submittedName>
        <fullName evidence="2">Uncharacterized protein</fullName>
    </submittedName>
</protein>
<dbReference type="Proteomes" id="UP000054279">
    <property type="component" value="Unassembled WGS sequence"/>
</dbReference>
<keyword evidence="3" id="KW-1185">Reference proteome</keyword>
<evidence type="ECO:0000256" key="1">
    <source>
        <dbReference type="SAM" id="MobiDB-lite"/>
    </source>
</evidence>
<organism evidence="2 3">
    <name type="scientific">Sphaerobolus stellatus (strain SS14)</name>
    <dbReference type="NCBI Taxonomy" id="990650"/>
    <lineage>
        <taxon>Eukaryota</taxon>
        <taxon>Fungi</taxon>
        <taxon>Dikarya</taxon>
        <taxon>Basidiomycota</taxon>
        <taxon>Agaricomycotina</taxon>
        <taxon>Agaricomycetes</taxon>
        <taxon>Phallomycetidae</taxon>
        <taxon>Geastrales</taxon>
        <taxon>Sphaerobolaceae</taxon>
        <taxon>Sphaerobolus</taxon>
    </lineage>
</organism>
<proteinExistence type="predicted"/>
<accession>A0A0C9UXF7</accession>
<feature type="region of interest" description="Disordered" evidence="1">
    <location>
        <begin position="77"/>
        <end position="97"/>
    </location>
</feature>
<reference evidence="2 3" key="1">
    <citation type="submission" date="2014-06" db="EMBL/GenBank/DDBJ databases">
        <title>Evolutionary Origins and Diversification of the Mycorrhizal Mutualists.</title>
        <authorList>
            <consortium name="DOE Joint Genome Institute"/>
            <consortium name="Mycorrhizal Genomics Consortium"/>
            <person name="Kohler A."/>
            <person name="Kuo A."/>
            <person name="Nagy L.G."/>
            <person name="Floudas D."/>
            <person name="Copeland A."/>
            <person name="Barry K.W."/>
            <person name="Cichocki N."/>
            <person name="Veneault-Fourrey C."/>
            <person name="LaButti K."/>
            <person name="Lindquist E.A."/>
            <person name="Lipzen A."/>
            <person name="Lundell T."/>
            <person name="Morin E."/>
            <person name="Murat C."/>
            <person name="Riley R."/>
            <person name="Ohm R."/>
            <person name="Sun H."/>
            <person name="Tunlid A."/>
            <person name="Henrissat B."/>
            <person name="Grigoriev I.V."/>
            <person name="Hibbett D.S."/>
            <person name="Martin F."/>
        </authorList>
    </citation>
    <scope>NUCLEOTIDE SEQUENCE [LARGE SCALE GENOMIC DNA]</scope>
    <source>
        <strain evidence="2 3">SS14</strain>
    </source>
</reference>